<evidence type="ECO:0008006" key="4">
    <source>
        <dbReference type="Google" id="ProtNLM"/>
    </source>
</evidence>
<dbReference type="EMBL" id="JH971415">
    <property type="protein sequence ID" value="EKM75350.1"/>
    <property type="molecule type" value="Genomic_DNA"/>
</dbReference>
<accession>K5XLE5</accession>
<dbReference type="RefSeq" id="XP_007334046.1">
    <property type="nucleotide sequence ID" value="XM_007333984.1"/>
</dbReference>
<dbReference type="OMA" id="APINQIW"/>
<keyword evidence="1" id="KW-0812">Transmembrane</keyword>
<feature type="transmembrane region" description="Helical" evidence="1">
    <location>
        <begin position="62"/>
        <end position="82"/>
    </location>
</feature>
<protein>
    <recommendedName>
        <fullName evidence="4">G-protein coupled receptors family 1 profile domain-containing protein</fullName>
    </recommendedName>
</protein>
<feature type="transmembrane region" description="Helical" evidence="1">
    <location>
        <begin position="32"/>
        <end position="50"/>
    </location>
</feature>
<dbReference type="KEGG" id="abp:AGABI1DRAFT132371"/>
<feature type="transmembrane region" description="Helical" evidence="1">
    <location>
        <begin position="194"/>
        <end position="213"/>
    </location>
</feature>
<keyword evidence="1" id="KW-1133">Transmembrane helix</keyword>
<proteinExistence type="predicted"/>
<sequence>MNNAISMNAQTPDQSTRLRQSLDLFGSTTVSGVLYCIVLTFYCLCFRHLYRRLGDTHYRRAAMFSLVHASLVVFWSTVFLALTTWSMQDVYLDHATYPGGPYEYEVGIFSQQPIAPLTSTSSLMLGILTLGIQVWRVWVIWSSARFRVFIIAFPVIFFVSFIVLGALSILGWAIRGVLPSEDVTSAISTSVYGLGAATTIVVTALATARLLLVRRYHIELMGKSEISNQYVNIVAILTESYALESLWSLVAMILNAIDNPVIAYFLVVHRVSTGRAWSGDTGHELSSLHWNHDTQPSQSETFSRLLDFG</sequence>
<keyword evidence="3" id="KW-1185">Reference proteome</keyword>
<organism evidence="2 3">
    <name type="scientific">Agaricus bisporus var. burnettii (strain JB137-S8 / ATCC MYA-4627 / FGSC 10392)</name>
    <name type="common">White button mushroom</name>
    <dbReference type="NCBI Taxonomy" id="597362"/>
    <lineage>
        <taxon>Eukaryota</taxon>
        <taxon>Fungi</taxon>
        <taxon>Dikarya</taxon>
        <taxon>Basidiomycota</taxon>
        <taxon>Agaricomycotina</taxon>
        <taxon>Agaricomycetes</taxon>
        <taxon>Agaricomycetidae</taxon>
        <taxon>Agaricales</taxon>
        <taxon>Agaricineae</taxon>
        <taxon>Agaricaceae</taxon>
        <taxon>Agaricus</taxon>
    </lineage>
</organism>
<keyword evidence="1" id="KW-0472">Membrane</keyword>
<feature type="transmembrane region" description="Helical" evidence="1">
    <location>
        <begin position="123"/>
        <end position="141"/>
    </location>
</feature>
<dbReference type="HOGENOM" id="CLU_044614_6_1_1"/>
<feature type="transmembrane region" description="Helical" evidence="1">
    <location>
        <begin position="148"/>
        <end position="174"/>
    </location>
</feature>
<dbReference type="Proteomes" id="UP000008493">
    <property type="component" value="Unassembled WGS sequence"/>
</dbReference>
<dbReference type="InParanoid" id="K5XLE5"/>
<evidence type="ECO:0000256" key="1">
    <source>
        <dbReference type="SAM" id="Phobius"/>
    </source>
</evidence>
<dbReference type="eggNOG" id="ENOG502SM10">
    <property type="taxonomic scope" value="Eukaryota"/>
</dbReference>
<evidence type="ECO:0000313" key="2">
    <source>
        <dbReference type="EMBL" id="EKM75350.1"/>
    </source>
</evidence>
<dbReference type="AlphaFoldDB" id="K5XLE5"/>
<dbReference type="OrthoDB" id="3267806at2759"/>
<dbReference type="GeneID" id="18827660"/>
<gene>
    <name evidence="2" type="ORF">AGABI1DRAFT_132371</name>
</gene>
<reference evidence="3" key="1">
    <citation type="journal article" date="2012" name="Proc. Natl. Acad. Sci. U.S.A.">
        <title>Genome sequence of the button mushroom Agaricus bisporus reveals mechanisms governing adaptation to a humic-rich ecological niche.</title>
        <authorList>
            <person name="Morin E."/>
            <person name="Kohler A."/>
            <person name="Baker A.R."/>
            <person name="Foulongne-Oriol M."/>
            <person name="Lombard V."/>
            <person name="Nagy L.G."/>
            <person name="Ohm R.A."/>
            <person name="Patyshakuliyeva A."/>
            <person name="Brun A."/>
            <person name="Aerts A.L."/>
            <person name="Bailey A.M."/>
            <person name="Billette C."/>
            <person name="Coutinho P.M."/>
            <person name="Deakin G."/>
            <person name="Doddapaneni H."/>
            <person name="Floudas D."/>
            <person name="Grimwood J."/>
            <person name="Hilden K."/>
            <person name="Kuees U."/>
            <person name="LaButti K.M."/>
            <person name="Lapidus A."/>
            <person name="Lindquist E.A."/>
            <person name="Lucas S.M."/>
            <person name="Murat C."/>
            <person name="Riley R.W."/>
            <person name="Salamov A.A."/>
            <person name="Schmutz J."/>
            <person name="Subramanian V."/>
            <person name="Woesten H.A.B."/>
            <person name="Xu J."/>
            <person name="Eastwood D.C."/>
            <person name="Foster G.D."/>
            <person name="Sonnenberg A.S."/>
            <person name="Cullen D."/>
            <person name="de Vries R.P."/>
            <person name="Lundell T."/>
            <person name="Hibbett D.S."/>
            <person name="Henrissat B."/>
            <person name="Burton K.S."/>
            <person name="Kerrigan R.W."/>
            <person name="Challen M.P."/>
            <person name="Grigoriev I.V."/>
            <person name="Martin F."/>
        </authorList>
    </citation>
    <scope>NUCLEOTIDE SEQUENCE [LARGE SCALE GENOMIC DNA]</scope>
    <source>
        <strain evidence="3">JB137-S8 / ATCC MYA-4627 / FGSC 10392</strain>
    </source>
</reference>
<evidence type="ECO:0000313" key="3">
    <source>
        <dbReference type="Proteomes" id="UP000008493"/>
    </source>
</evidence>
<name>K5XLE5_AGABU</name>